<feature type="signal peptide" evidence="2">
    <location>
        <begin position="1"/>
        <end position="15"/>
    </location>
</feature>
<sequence>MASLLSASLSLLANAVPQSVGSLVTPAEGRQPSASQVLSQAALSVPKTLYNRFAGTPEHPEWAMYEEVIFNAVRIVATHAESAHPSSRTMVTRLMNLQSRLCSEKITQVSTYYDEGDVKGYWIGKPVDMSKDIVMVYLHGGSFITGHPLQACHALADLMSLLRKEKKLESRIYAVEYPLAPEQPYPAGLNSCVRAVRWIIDAVGAKNIVLVGDSAGGNLTLATLLRLRDHFPHAHTSTKFSAA</sequence>
<evidence type="ECO:0000259" key="3">
    <source>
        <dbReference type="Pfam" id="PF07859"/>
    </source>
</evidence>
<dbReference type="AlphaFoldDB" id="A0A139AJT0"/>
<evidence type="ECO:0000313" key="5">
    <source>
        <dbReference type="Proteomes" id="UP000070544"/>
    </source>
</evidence>
<dbReference type="InterPro" id="IPR050300">
    <property type="entry name" value="GDXG_lipolytic_enzyme"/>
</dbReference>
<evidence type="ECO:0000256" key="2">
    <source>
        <dbReference type="SAM" id="SignalP"/>
    </source>
</evidence>
<reference evidence="4 5" key="1">
    <citation type="journal article" date="2015" name="Genome Biol. Evol.">
        <title>Phylogenomic analyses indicate that early fungi evolved digesting cell walls of algal ancestors of land plants.</title>
        <authorList>
            <person name="Chang Y."/>
            <person name="Wang S."/>
            <person name="Sekimoto S."/>
            <person name="Aerts A.L."/>
            <person name="Choi C."/>
            <person name="Clum A."/>
            <person name="LaButti K.M."/>
            <person name="Lindquist E.A."/>
            <person name="Yee Ngan C."/>
            <person name="Ohm R.A."/>
            <person name="Salamov A.A."/>
            <person name="Grigoriev I.V."/>
            <person name="Spatafora J.W."/>
            <person name="Berbee M.L."/>
        </authorList>
    </citation>
    <scope>NUCLEOTIDE SEQUENCE [LARGE SCALE GENOMIC DNA]</scope>
    <source>
        <strain evidence="4 5">JEL478</strain>
    </source>
</reference>
<gene>
    <name evidence="4" type="ORF">M427DRAFT_268912</name>
</gene>
<organism evidence="4 5">
    <name type="scientific">Gonapodya prolifera (strain JEL478)</name>
    <name type="common">Monoblepharis prolifera</name>
    <dbReference type="NCBI Taxonomy" id="1344416"/>
    <lineage>
        <taxon>Eukaryota</taxon>
        <taxon>Fungi</taxon>
        <taxon>Fungi incertae sedis</taxon>
        <taxon>Chytridiomycota</taxon>
        <taxon>Chytridiomycota incertae sedis</taxon>
        <taxon>Monoblepharidomycetes</taxon>
        <taxon>Monoblepharidales</taxon>
        <taxon>Gonapodyaceae</taxon>
        <taxon>Gonapodya</taxon>
    </lineage>
</organism>
<dbReference type="PANTHER" id="PTHR48081:SF8">
    <property type="entry name" value="ALPHA_BETA HYDROLASE FOLD-3 DOMAIN-CONTAINING PROTEIN-RELATED"/>
    <property type="match status" value="1"/>
</dbReference>
<proteinExistence type="predicted"/>
<keyword evidence="1 4" id="KW-0378">Hydrolase</keyword>
<dbReference type="OrthoDB" id="408631at2759"/>
<accession>A0A139AJT0</accession>
<evidence type="ECO:0000313" key="4">
    <source>
        <dbReference type="EMBL" id="KXS17009.1"/>
    </source>
</evidence>
<dbReference type="Proteomes" id="UP000070544">
    <property type="component" value="Unassembled WGS sequence"/>
</dbReference>
<dbReference type="EMBL" id="KQ965749">
    <property type="protein sequence ID" value="KXS17009.1"/>
    <property type="molecule type" value="Genomic_DNA"/>
</dbReference>
<dbReference type="Pfam" id="PF07859">
    <property type="entry name" value="Abhydrolase_3"/>
    <property type="match status" value="1"/>
</dbReference>
<keyword evidence="2" id="KW-0732">Signal</keyword>
<keyword evidence="5" id="KW-1185">Reference proteome</keyword>
<evidence type="ECO:0000256" key="1">
    <source>
        <dbReference type="ARBA" id="ARBA00022801"/>
    </source>
</evidence>
<dbReference type="GO" id="GO:0016787">
    <property type="term" value="F:hydrolase activity"/>
    <property type="evidence" value="ECO:0007669"/>
    <property type="project" value="UniProtKB-KW"/>
</dbReference>
<feature type="chain" id="PRO_5013062734" evidence="2">
    <location>
        <begin position="16"/>
        <end position="243"/>
    </location>
</feature>
<dbReference type="Gene3D" id="3.40.50.1820">
    <property type="entry name" value="alpha/beta hydrolase"/>
    <property type="match status" value="1"/>
</dbReference>
<protein>
    <submittedName>
        <fullName evidence="4">Alpha/beta-hydrolase</fullName>
    </submittedName>
</protein>
<dbReference type="InterPro" id="IPR029058">
    <property type="entry name" value="AB_hydrolase_fold"/>
</dbReference>
<dbReference type="InterPro" id="IPR013094">
    <property type="entry name" value="AB_hydrolase_3"/>
</dbReference>
<dbReference type="STRING" id="1344416.A0A139AJT0"/>
<name>A0A139AJT0_GONPJ</name>
<dbReference type="PANTHER" id="PTHR48081">
    <property type="entry name" value="AB HYDROLASE SUPERFAMILY PROTEIN C4A8.06C"/>
    <property type="match status" value="1"/>
</dbReference>
<dbReference type="SUPFAM" id="SSF53474">
    <property type="entry name" value="alpha/beta-Hydrolases"/>
    <property type="match status" value="1"/>
</dbReference>
<feature type="domain" description="Alpha/beta hydrolase fold-3" evidence="3">
    <location>
        <begin position="135"/>
        <end position="230"/>
    </location>
</feature>